<keyword evidence="3" id="KW-0489">Methyltransferase</keyword>
<dbReference type="CDD" id="cd02440">
    <property type="entry name" value="AdoMet_MTases"/>
    <property type="match status" value="1"/>
</dbReference>
<reference evidence="3 4" key="1">
    <citation type="submission" date="2019-11" db="EMBL/GenBank/DDBJ databases">
        <title>Genome sequences of 17 halophilic strains isolated from different environments.</title>
        <authorList>
            <person name="Furrow R.E."/>
        </authorList>
    </citation>
    <scope>NUCLEOTIDE SEQUENCE [LARGE SCALE GENOMIC DNA]</scope>
    <source>
        <strain evidence="3 4">22514_16_FS</strain>
    </source>
</reference>
<dbReference type="Gene3D" id="2.20.25.110">
    <property type="entry name" value="S-adenosyl-L-methionine-dependent methyltransferases"/>
    <property type="match status" value="1"/>
</dbReference>
<gene>
    <name evidence="3" type="ORF">GLW05_07280</name>
</gene>
<dbReference type="OrthoDB" id="9811589at2"/>
<keyword evidence="1 3" id="KW-0808">Transferase</keyword>
<evidence type="ECO:0000313" key="4">
    <source>
        <dbReference type="Proteomes" id="UP000468638"/>
    </source>
</evidence>
<evidence type="ECO:0000256" key="1">
    <source>
        <dbReference type="ARBA" id="ARBA00022679"/>
    </source>
</evidence>
<evidence type="ECO:0000259" key="2">
    <source>
        <dbReference type="Pfam" id="PF13649"/>
    </source>
</evidence>
<protein>
    <submittedName>
        <fullName evidence="3">Methyltransferase domain-containing protein</fullName>
    </submittedName>
</protein>
<dbReference type="GO" id="GO:0008168">
    <property type="term" value="F:methyltransferase activity"/>
    <property type="evidence" value="ECO:0007669"/>
    <property type="project" value="UniProtKB-KW"/>
</dbReference>
<dbReference type="SUPFAM" id="SSF53335">
    <property type="entry name" value="S-adenosyl-L-methionine-dependent methyltransferases"/>
    <property type="match status" value="1"/>
</dbReference>
<organism evidence="3 4">
    <name type="scientific">Pontibacillus yanchengensis</name>
    <dbReference type="NCBI Taxonomy" id="462910"/>
    <lineage>
        <taxon>Bacteria</taxon>
        <taxon>Bacillati</taxon>
        <taxon>Bacillota</taxon>
        <taxon>Bacilli</taxon>
        <taxon>Bacillales</taxon>
        <taxon>Bacillaceae</taxon>
        <taxon>Pontibacillus</taxon>
    </lineage>
</organism>
<dbReference type="EMBL" id="WMEQ01000004">
    <property type="protein sequence ID" value="MYL33402.1"/>
    <property type="molecule type" value="Genomic_DNA"/>
</dbReference>
<dbReference type="Proteomes" id="UP000468638">
    <property type="component" value="Unassembled WGS sequence"/>
</dbReference>
<dbReference type="Pfam" id="PF13649">
    <property type="entry name" value="Methyltransf_25"/>
    <property type="match status" value="1"/>
</dbReference>
<accession>A0A6I4ZZU2</accession>
<name>A0A6I4ZZU2_9BACI</name>
<feature type="domain" description="Methyltransferase" evidence="2">
    <location>
        <begin position="40"/>
        <end position="135"/>
    </location>
</feature>
<proteinExistence type="predicted"/>
<dbReference type="RefSeq" id="WP_160909427.1">
    <property type="nucleotide sequence ID" value="NZ_WMEQ01000004.1"/>
</dbReference>
<dbReference type="Gene3D" id="3.40.50.150">
    <property type="entry name" value="Vaccinia Virus protein VP39"/>
    <property type="match status" value="1"/>
</dbReference>
<dbReference type="InterPro" id="IPR029063">
    <property type="entry name" value="SAM-dependent_MTases_sf"/>
</dbReference>
<dbReference type="PANTHER" id="PTHR43861">
    <property type="entry name" value="TRANS-ACONITATE 2-METHYLTRANSFERASE-RELATED"/>
    <property type="match status" value="1"/>
</dbReference>
<dbReference type="GO" id="GO:0032259">
    <property type="term" value="P:methylation"/>
    <property type="evidence" value="ECO:0007669"/>
    <property type="project" value="UniProtKB-KW"/>
</dbReference>
<dbReference type="InterPro" id="IPR041698">
    <property type="entry name" value="Methyltransf_25"/>
</dbReference>
<comment type="caution">
    <text evidence="3">The sequence shown here is derived from an EMBL/GenBank/DDBJ whole genome shotgun (WGS) entry which is preliminary data.</text>
</comment>
<evidence type="ECO:0000313" key="3">
    <source>
        <dbReference type="EMBL" id="MYL33402.1"/>
    </source>
</evidence>
<sequence>MSYGRFAQVYDQLMSDVPYDEWVSFTKNRLHESSIVVENVADLGAGTGEITLRLDKEGYKMTGVDVSEEMLSIAHQKSIQHQSSIRWLQMDITNMNTSSTFDAVVCYCDVVNYITEIHQVQAFFHNAYQLLTPGGTFIFDVHSTGYVQDFLANQTFGTVTDDISYIWFCEEGDRPYSVSHDLTFFVREGNQYERFDELHYQRTFSVETYIGYLQETGLKVRSIHGDFSDENGYNEGSQDRIFFVCEKPYK</sequence>
<dbReference type="AlphaFoldDB" id="A0A6I4ZZU2"/>